<reference evidence="2 3" key="1">
    <citation type="submission" date="2021-05" db="EMBL/GenBank/DDBJ databases">
        <title>Comparative genomic studies on the polysaccharide-degrading batcterial strains of the Flammeovirga genus.</title>
        <authorList>
            <person name="Zewei F."/>
            <person name="Zheng Z."/>
            <person name="Yu L."/>
            <person name="Ruyue G."/>
            <person name="Yanhong M."/>
            <person name="Yuanyuan C."/>
            <person name="Jingyan G."/>
            <person name="Wenjun H."/>
        </authorList>
    </citation>
    <scope>NUCLEOTIDE SEQUENCE [LARGE SCALE GENOMIC DNA]</scope>
    <source>
        <strain evidence="2 3">NBRC:100898</strain>
    </source>
</reference>
<dbReference type="AlphaFoldDB" id="A0AAX1NFL2"/>
<gene>
    <name evidence="2" type="ORF">KMW28_21585</name>
</gene>
<dbReference type="KEGG" id="fya:KMW28_21585"/>
<proteinExistence type="predicted"/>
<dbReference type="InterPro" id="IPR034660">
    <property type="entry name" value="DinB/YfiT-like"/>
</dbReference>
<dbReference type="Pfam" id="PF04978">
    <property type="entry name" value="MST"/>
    <property type="match status" value="1"/>
</dbReference>
<feature type="signal peptide" evidence="1">
    <location>
        <begin position="1"/>
        <end position="22"/>
    </location>
</feature>
<accession>A0AAX1NFL2</accession>
<feature type="chain" id="PRO_5043410204" evidence="1">
    <location>
        <begin position="23"/>
        <end position="188"/>
    </location>
</feature>
<keyword evidence="1" id="KW-0732">Signal</keyword>
<dbReference type="Gene3D" id="1.20.120.450">
    <property type="entry name" value="dinb family like domain"/>
    <property type="match status" value="1"/>
</dbReference>
<evidence type="ECO:0000313" key="2">
    <source>
        <dbReference type="EMBL" id="QWG05018.1"/>
    </source>
</evidence>
<name>A0AAX1NFL2_9BACT</name>
<dbReference type="InterPro" id="IPR007061">
    <property type="entry name" value="MST-like"/>
</dbReference>
<dbReference type="Proteomes" id="UP000678679">
    <property type="component" value="Chromosome 2"/>
</dbReference>
<dbReference type="SUPFAM" id="SSF109854">
    <property type="entry name" value="DinB/YfiT-like putative metalloenzymes"/>
    <property type="match status" value="1"/>
</dbReference>
<evidence type="ECO:0000256" key="1">
    <source>
        <dbReference type="SAM" id="SignalP"/>
    </source>
</evidence>
<protein>
    <submittedName>
        <fullName evidence="2">DinB family protein</fullName>
    </submittedName>
</protein>
<keyword evidence="3" id="KW-1185">Reference proteome</keyword>
<dbReference type="EMBL" id="CP076133">
    <property type="protein sequence ID" value="QWG05018.1"/>
    <property type="molecule type" value="Genomic_DNA"/>
</dbReference>
<evidence type="ECO:0000313" key="3">
    <source>
        <dbReference type="Proteomes" id="UP000678679"/>
    </source>
</evidence>
<organism evidence="2 3">
    <name type="scientific">Flammeovirga yaeyamensis</name>
    <dbReference type="NCBI Taxonomy" id="367791"/>
    <lineage>
        <taxon>Bacteria</taxon>
        <taxon>Pseudomonadati</taxon>
        <taxon>Bacteroidota</taxon>
        <taxon>Cytophagia</taxon>
        <taxon>Cytophagales</taxon>
        <taxon>Flammeovirgaceae</taxon>
        <taxon>Flammeovirga</taxon>
    </lineage>
</organism>
<dbReference type="RefSeq" id="WP_169662294.1">
    <property type="nucleotide sequence ID" value="NZ_CP076133.1"/>
</dbReference>
<sequence>MKFKIKYFLLLQLCFTFSLAQAQYEIKPTKGYSPQIGIMVDMLEDLKGRITEMTKDLDQKETDYMFDDQANSIGALIMHLVATEAYYQVETLEGRAWDKQEEEFWLIASSLGDHSRDDLKGKPIKYYLDLWDKIRQKTLDGLKKKDDAWFAENIEEGINNHWVWFHVMEHSANHMGQIALVKNRLPKK</sequence>